<evidence type="ECO:0000256" key="2">
    <source>
        <dbReference type="SAM" id="Phobius"/>
    </source>
</evidence>
<comment type="caution">
    <text evidence="3">The sequence shown here is derived from an EMBL/GenBank/DDBJ whole genome shotgun (WGS) entry which is preliminary data.</text>
</comment>
<evidence type="ECO:0000313" key="3">
    <source>
        <dbReference type="EMBL" id="MBD1270810.1"/>
    </source>
</evidence>
<gene>
    <name evidence="4" type="ORF">BJ975_001577</name>
    <name evidence="3" type="ORF">IDH50_11250</name>
</gene>
<proteinExistence type="predicted"/>
<sequence>MRKVIGLLKDYPSLATVVLAAGVALHWLLYDTVSLFPDVAGRMANFNQSWSVYLGFAGIVAIIAGFAGVIAVFALGSPSASFSRLRYRGGDRLGANWLSPIAASLAAALGSALCALIALSGYGLLAWWLFEFLFVLSAISALRLVWLFKRLIGVVGEDDRAAEEREPKRPSLAEVRQRDAG</sequence>
<feature type="transmembrane region" description="Helical" evidence="2">
    <location>
        <begin position="97"/>
        <end position="119"/>
    </location>
</feature>
<feature type="transmembrane region" description="Helical" evidence="2">
    <location>
        <begin position="50"/>
        <end position="76"/>
    </location>
</feature>
<protein>
    <submittedName>
        <fullName evidence="4">Sterol desaturase/sphingolipid hydroxylase (Fatty acid hydroxylase superfamily)</fullName>
    </submittedName>
</protein>
<reference evidence="4 5" key="1">
    <citation type="submission" date="2020-07" db="EMBL/GenBank/DDBJ databases">
        <title>Sequencing the genomes of 1000 actinobacteria strains.</title>
        <authorList>
            <person name="Klenk H.-P."/>
        </authorList>
    </citation>
    <scope>NUCLEOTIDE SEQUENCE [LARGE SCALE GENOMIC DNA]</scope>
    <source>
        <strain evidence="4 5">DSM 19087</strain>
    </source>
</reference>
<evidence type="ECO:0000313" key="6">
    <source>
        <dbReference type="Proteomes" id="UP000659061"/>
    </source>
</evidence>
<keyword evidence="2" id="KW-0812">Transmembrane</keyword>
<dbReference type="Proteomes" id="UP000587211">
    <property type="component" value="Unassembled WGS sequence"/>
</dbReference>
<keyword evidence="5" id="KW-1185">Reference proteome</keyword>
<evidence type="ECO:0000313" key="4">
    <source>
        <dbReference type="EMBL" id="NYI38202.1"/>
    </source>
</evidence>
<dbReference type="RefSeq" id="WP_179424685.1">
    <property type="nucleotide sequence ID" value="NZ_BAAAMP010000001.1"/>
</dbReference>
<organism evidence="3 6">
    <name type="scientific">Aeromicrobium tamlense</name>
    <dbReference type="NCBI Taxonomy" id="375541"/>
    <lineage>
        <taxon>Bacteria</taxon>
        <taxon>Bacillati</taxon>
        <taxon>Actinomycetota</taxon>
        <taxon>Actinomycetes</taxon>
        <taxon>Propionibacteriales</taxon>
        <taxon>Nocardioidaceae</taxon>
        <taxon>Aeromicrobium</taxon>
    </lineage>
</organism>
<feature type="transmembrane region" description="Helical" evidence="2">
    <location>
        <begin position="12"/>
        <end position="30"/>
    </location>
</feature>
<dbReference type="AlphaFoldDB" id="A0A8I0FUG0"/>
<reference evidence="3" key="2">
    <citation type="submission" date="2020-09" db="EMBL/GenBank/DDBJ databases">
        <title>Novel species in genus Aeromicrobium.</title>
        <authorList>
            <person name="Zhang G."/>
        </authorList>
    </citation>
    <scope>NUCLEOTIDE SEQUENCE</scope>
    <source>
        <strain evidence="3">SSW1-57</strain>
    </source>
</reference>
<evidence type="ECO:0000313" key="5">
    <source>
        <dbReference type="Proteomes" id="UP000587211"/>
    </source>
</evidence>
<dbReference type="Proteomes" id="UP000659061">
    <property type="component" value="Unassembled WGS sequence"/>
</dbReference>
<name>A0A8I0FUG0_9ACTN</name>
<dbReference type="EMBL" id="JACWMT010000002">
    <property type="protein sequence ID" value="MBD1270810.1"/>
    <property type="molecule type" value="Genomic_DNA"/>
</dbReference>
<keyword evidence="2" id="KW-1133">Transmembrane helix</keyword>
<keyword evidence="2" id="KW-0472">Membrane</keyword>
<feature type="region of interest" description="Disordered" evidence="1">
    <location>
        <begin position="159"/>
        <end position="181"/>
    </location>
</feature>
<feature type="transmembrane region" description="Helical" evidence="2">
    <location>
        <begin position="125"/>
        <end position="146"/>
    </location>
</feature>
<accession>A0A8I0FUG0</accession>
<dbReference type="EMBL" id="JACBZN010000001">
    <property type="protein sequence ID" value="NYI38202.1"/>
    <property type="molecule type" value="Genomic_DNA"/>
</dbReference>
<evidence type="ECO:0000256" key="1">
    <source>
        <dbReference type="SAM" id="MobiDB-lite"/>
    </source>
</evidence>